<dbReference type="InterPro" id="IPR037104">
    <property type="entry name" value="Annexin_sf"/>
</dbReference>
<accession>A0A9X0CMD8</accession>
<dbReference type="Gene3D" id="1.10.220.10">
    <property type="entry name" value="Annexin"/>
    <property type="match status" value="4"/>
</dbReference>
<dbReference type="InterPro" id="IPR001464">
    <property type="entry name" value="Annexin"/>
</dbReference>
<dbReference type="PROSITE" id="PS51897">
    <property type="entry name" value="ANNEXIN_2"/>
    <property type="match status" value="3"/>
</dbReference>
<dbReference type="EMBL" id="MU827303">
    <property type="protein sequence ID" value="KAJ7365475.1"/>
    <property type="molecule type" value="Genomic_DNA"/>
</dbReference>
<protein>
    <recommendedName>
        <fullName evidence="6">Annexin</fullName>
    </recommendedName>
</protein>
<dbReference type="Proteomes" id="UP001163046">
    <property type="component" value="Unassembled WGS sequence"/>
</dbReference>
<dbReference type="PANTHER" id="PTHR10502">
    <property type="entry name" value="ANNEXIN"/>
    <property type="match status" value="1"/>
</dbReference>
<comment type="caution">
    <text evidence="9">The sequence shown here is derived from an EMBL/GenBank/DDBJ whole genome shotgun (WGS) entry which is preliminary data.</text>
</comment>
<evidence type="ECO:0000313" key="9">
    <source>
        <dbReference type="EMBL" id="KAJ7365475.1"/>
    </source>
</evidence>
<dbReference type="InterPro" id="IPR018252">
    <property type="entry name" value="Annexin_repeat_CS"/>
</dbReference>
<dbReference type="GO" id="GO:0001786">
    <property type="term" value="F:phosphatidylserine binding"/>
    <property type="evidence" value="ECO:0007669"/>
    <property type="project" value="TreeGrafter"/>
</dbReference>
<dbReference type="GO" id="GO:0005544">
    <property type="term" value="F:calcium-dependent phospholipid binding"/>
    <property type="evidence" value="ECO:0007669"/>
    <property type="project" value="UniProtKB-KW"/>
</dbReference>
<dbReference type="GO" id="GO:0005737">
    <property type="term" value="C:cytoplasm"/>
    <property type="evidence" value="ECO:0007669"/>
    <property type="project" value="TreeGrafter"/>
</dbReference>
<dbReference type="FunFam" id="1.10.220.10:FF:000002">
    <property type="entry name" value="Annexin"/>
    <property type="match status" value="1"/>
</dbReference>
<dbReference type="AlphaFoldDB" id="A0A9X0CMD8"/>
<dbReference type="PRINTS" id="PR00196">
    <property type="entry name" value="ANNEXIN"/>
</dbReference>
<feature type="region of interest" description="Disordered" evidence="8">
    <location>
        <begin position="18"/>
        <end position="41"/>
    </location>
</feature>
<dbReference type="InterPro" id="IPR018502">
    <property type="entry name" value="Annexin_repeat"/>
</dbReference>
<keyword evidence="4 6" id="KW-0041">Annexin</keyword>
<gene>
    <name evidence="9" type="primary">ANXA6_1</name>
    <name evidence="9" type="ORF">OS493_005583</name>
</gene>
<evidence type="ECO:0000256" key="4">
    <source>
        <dbReference type="ARBA" id="ARBA00023216"/>
    </source>
</evidence>
<dbReference type="FunFam" id="1.10.220.10:FF:000004">
    <property type="entry name" value="Annexin"/>
    <property type="match status" value="1"/>
</dbReference>
<evidence type="ECO:0000256" key="2">
    <source>
        <dbReference type="ARBA" id="ARBA00022737"/>
    </source>
</evidence>
<dbReference type="GO" id="GO:0005886">
    <property type="term" value="C:plasma membrane"/>
    <property type="evidence" value="ECO:0007669"/>
    <property type="project" value="TreeGrafter"/>
</dbReference>
<evidence type="ECO:0000256" key="8">
    <source>
        <dbReference type="SAM" id="MobiDB-lite"/>
    </source>
</evidence>
<feature type="coiled-coil region" evidence="7">
    <location>
        <begin position="127"/>
        <end position="175"/>
    </location>
</feature>
<dbReference type="GO" id="GO:0012506">
    <property type="term" value="C:vesicle membrane"/>
    <property type="evidence" value="ECO:0007669"/>
    <property type="project" value="TreeGrafter"/>
</dbReference>
<dbReference type="PANTHER" id="PTHR10502:SF233">
    <property type="entry name" value="ANNEXIN B9"/>
    <property type="match status" value="1"/>
</dbReference>
<keyword evidence="10" id="KW-1185">Reference proteome</keyword>
<evidence type="ECO:0000256" key="6">
    <source>
        <dbReference type="RuleBase" id="RU003540"/>
    </source>
</evidence>
<keyword evidence="3 6" id="KW-0106">Calcium</keyword>
<keyword evidence="7" id="KW-0175">Coiled coil</keyword>
<dbReference type="GO" id="GO:0032509">
    <property type="term" value="P:endosome transport via multivesicular body sorting pathway"/>
    <property type="evidence" value="ECO:0007669"/>
    <property type="project" value="TreeGrafter"/>
</dbReference>
<evidence type="ECO:0000256" key="7">
    <source>
        <dbReference type="SAM" id="Coils"/>
    </source>
</evidence>
<comment type="similarity">
    <text evidence="1 6">Belongs to the annexin family.</text>
</comment>
<name>A0A9X0CMD8_9CNID</name>
<feature type="compositionally biased region" description="Polar residues" evidence="8">
    <location>
        <begin position="31"/>
        <end position="41"/>
    </location>
</feature>
<evidence type="ECO:0000256" key="1">
    <source>
        <dbReference type="ARBA" id="ARBA00007831"/>
    </source>
</evidence>
<proteinExistence type="inferred from homology"/>
<dbReference type="OrthoDB" id="5973325at2759"/>
<sequence length="509" mass="57321">MDNWQKIVERTQRELKEANDRISSLEEDLQKTTGSASSQLDTIASLEQHLKEARTAESEAKQRVVEEELKKKVASLEEALAKANNDLGKSQESLDSLNSSPDKKKKGIKGAFNKVMSKKDKEEMKQLEEAQRRISIQQTEIDDLKNAREVLEKQNKALEVDYKELKRQSISVEAELTKSQQIEKDIVEAMSETALSPVKPRLEHTPKPKFHGTLKPADNFDAEKDAEALRKAMQGSGSDKDAIVAVLGARSNKQRQEIAAKYQHKYSKNLTEDLKSELSGKFEDAAVALMAVPEFYDATSLHDAMSGIGTDEQVLIEILCSRTYEELQVIKNAYTQIYSGKDVLKKIKEDTGGEFRTTLMNLIEKKRDSSAQVKEDLAKEDAKKLHEAGQGKKGADKAVFIEILTTRNHAQLRATFDAYKTMAKRDLMDYISEQLTGDLRKIMEAIVRCAQDPPLYFTEVLEKRLTSPTNDLAEIKTQYAKKTGQPLKEVVVKKMKGDLEKILLQLLGN</sequence>
<reference evidence="9" key="1">
    <citation type="submission" date="2023-01" db="EMBL/GenBank/DDBJ databases">
        <title>Genome assembly of the deep-sea coral Lophelia pertusa.</title>
        <authorList>
            <person name="Herrera S."/>
            <person name="Cordes E."/>
        </authorList>
    </citation>
    <scope>NUCLEOTIDE SEQUENCE</scope>
    <source>
        <strain evidence="9">USNM1676648</strain>
        <tissue evidence="9">Polyp</tissue>
    </source>
</reference>
<organism evidence="9 10">
    <name type="scientific">Desmophyllum pertusum</name>
    <dbReference type="NCBI Taxonomy" id="174260"/>
    <lineage>
        <taxon>Eukaryota</taxon>
        <taxon>Metazoa</taxon>
        <taxon>Cnidaria</taxon>
        <taxon>Anthozoa</taxon>
        <taxon>Hexacorallia</taxon>
        <taxon>Scleractinia</taxon>
        <taxon>Caryophylliina</taxon>
        <taxon>Caryophylliidae</taxon>
        <taxon>Desmophyllum</taxon>
    </lineage>
</organism>
<feature type="compositionally biased region" description="Polar residues" evidence="8">
    <location>
        <begin position="87"/>
        <end position="100"/>
    </location>
</feature>
<feature type="region of interest" description="Disordered" evidence="8">
    <location>
        <begin position="83"/>
        <end position="126"/>
    </location>
</feature>
<comment type="domain">
    <text evidence="6">A pair of annexin repeats may form one binding site for calcium and phospholipid.</text>
</comment>
<feature type="compositionally biased region" description="Basic and acidic residues" evidence="8">
    <location>
        <begin position="18"/>
        <end position="30"/>
    </location>
</feature>
<keyword evidence="2 6" id="KW-0677">Repeat</keyword>
<dbReference type="GO" id="GO:0005634">
    <property type="term" value="C:nucleus"/>
    <property type="evidence" value="ECO:0007669"/>
    <property type="project" value="TreeGrafter"/>
</dbReference>
<dbReference type="SMART" id="SM00335">
    <property type="entry name" value="ANX"/>
    <property type="match status" value="4"/>
</dbReference>
<dbReference type="FunFam" id="1.10.220.10:FF:000003">
    <property type="entry name" value="Annexin"/>
    <property type="match status" value="1"/>
</dbReference>
<dbReference type="PROSITE" id="PS00223">
    <property type="entry name" value="ANNEXIN_1"/>
    <property type="match status" value="1"/>
</dbReference>
<dbReference type="GO" id="GO:0005509">
    <property type="term" value="F:calcium ion binding"/>
    <property type="evidence" value="ECO:0007669"/>
    <property type="project" value="InterPro"/>
</dbReference>
<evidence type="ECO:0000256" key="5">
    <source>
        <dbReference type="ARBA" id="ARBA00023302"/>
    </source>
</evidence>
<dbReference type="SUPFAM" id="SSF47874">
    <property type="entry name" value="Annexin"/>
    <property type="match status" value="1"/>
</dbReference>
<keyword evidence="5 6" id="KW-0111">Calcium/phospholipid-binding</keyword>
<dbReference type="Pfam" id="PF00191">
    <property type="entry name" value="Annexin"/>
    <property type="match status" value="3"/>
</dbReference>
<evidence type="ECO:0000256" key="3">
    <source>
        <dbReference type="ARBA" id="ARBA00022837"/>
    </source>
</evidence>
<evidence type="ECO:0000313" key="10">
    <source>
        <dbReference type="Proteomes" id="UP001163046"/>
    </source>
</evidence>
<feature type="compositionally biased region" description="Basic and acidic residues" evidence="8">
    <location>
        <begin position="117"/>
        <end position="126"/>
    </location>
</feature>